<dbReference type="GO" id="GO:0016020">
    <property type="term" value="C:membrane"/>
    <property type="evidence" value="ECO:0007669"/>
    <property type="project" value="UniProtKB-SubCell"/>
</dbReference>
<feature type="domain" description="PIG-P" evidence="6">
    <location>
        <begin position="65"/>
        <end position="199"/>
    </location>
</feature>
<evidence type="ECO:0000256" key="4">
    <source>
        <dbReference type="ARBA" id="ARBA00023136"/>
    </source>
</evidence>
<evidence type="ECO:0000259" key="6">
    <source>
        <dbReference type="Pfam" id="PF08510"/>
    </source>
</evidence>
<evidence type="ECO:0000256" key="3">
    <source>
        <dbReference type="ARBA" id="ARBA00022989"/>
    </source>
</evidence>
<comment type="subcellular location">
    <subcellularLocation>
        <location evidence="1">Membrane</location>
        <topology evidence="1">Multi-pass membrane protein</topology>
    </subcellularLocation>
</comment>
<keyword evidence="8" id="KW-1185">Reference proteome</keyword>
<keyword evidence="2 5" id="KW-0812">Transmembrane</keyword>
<dbReference type="InterPro" id="IPR013717">
    <property type="entry name" value="PIG-P"/>
</dbReference>
<dbReference type="STRING" id="984486.A0A1E3QUC0"/>
<dbReference type="PANTHER" id="PTHR46346:SF1">
    <property type="entry name" value="PHOSPHATIDYLINOSITOL N-ACETYLGLUCOSAMINYLTRANSFERASE SUBUNIT P"/>
    <property type="match status" value="1"/>
</dbReference>
<dbReference type="Proteomes" id="UP000094336">
    <property type="component" value="Unassembled WGS sequence"/>
</dbReference>
<protein>
    <recommendedName>
        <fullName evidence="6">PIG-P domain-containing protein</fullName>
    </recommendedName>
</protein>
<evidence type="ECO:0000256" key="2">
    <source>
        <dbReference type="ARBA" id="ARBA00022692"/>
    </source>
</evidence>
<feature type="transmembrane region" description="Helical" evidence="5">
    <location>
        <begin position="105"/>
        <end position="128"/>
    </location>
</feature>
<sequence length="200" mass="22378">MSSPARPSSPFQRLTRTLSSSLLLSRMPQSARRRLFARKYEQAASDALARESDVTVSNKVTPHFEYKGFATFTIATIFFAVWLAWTFVPEAAFHRVGIYYYPSRWWALTIPAYLLMAMLYTYIALALYNIEVATVPLNDLRNIVDESGIMANAGETESTETFEGYGYNDVGVAAADPFVRVSTSGVRDLPISTVNQILYG</sequence>
<feature type="transmembrane region" description="Helical" evidence="5">
    <location>
        <begin position="68"/>
        <end position="85"/>
    </location>
</feature>
<dbReference type="InterPro" id="IPR052263">
    <property type="entry name" value="GPI_Anchor_Biosynth"/>
</dbReference>
<organism evidence="7 8">
    <name type="scientific">Babjeviella inositovora NRRL Y-12698</name>
    <dbReference type="NCBI Taxonomy" id="984486"/>
    <lineage>
        <taxon>Eukaryota</taxon>
        <taxon>Fungi</taxon>
        <taxon>Dikarya</taxon>
        <taxon>Ascomycota</taxon>
        <taxon>Saccharomycotina</taxon>
        <taxon>Pichiomycetes</taxon>
        <taxon>Serinales incertae sedis</taxon>
        <taxon>Babjeviella</taxon>
    </lineage>
</organism>
<proteinExistence type="predicted"/>
<name>A0A1E3QUC0_9ASCO</name>
<evidence type="ECO:0000313" key="7">
    <source>
        <dbReference type="EMBL" id="ODQ81281.1"/>
    </source>
</evidence>
<dbReference type="Pfam" id="PF08510">
    <property type="entry name" value="PIG-P"/>
    <property type="match status" value="1"/>
</dbReference>
<dbReference type="RefSeq" id="XP_018986609.1">
    <property type="nucleotide sequence ID" value="XM_019128362.1"/>
</dbReference>
<evidence type="ECO:0000256" key="5">
    <source>
        <dbReference type="SAM" id="Phobius"/>
    </source>
</evidence>
<dbReference type="OrthoDB" id="690928at2759"/>
<dbReference type="AlphaFoldDB" id="A0A1E3QUC0"/>
<evidence type="ECO:0000313" key="8">
    <source>
        <dbReference type="Proteomes" id="UP000094336"/>
    </source>
</evidence>
<accession>A0A1E3QUC0</accession>
<dbReference type="GeneID" id="30146215"/>
<dbReference type="GO" id="GO:0005783">
    <property type="term" value="C:endoplasmic reticulum"/>
    <property type="evidence" value="ECO:0007669"/>
    <property type="project" value="TreeGrafter"/>
</dbReference>
<dbReference type="EMBL" id="KV454428">
    <property type="protein sequence ID" value="ODQ81281.1"/>
    <property type="molecule type" value="Genomic_DNA"/>
</dbReference>
<reference evidence="8" key="1">
    <citation type="submission" date="2016-05" db="EMBL/GenBank/DDBJ databases">
        <title>Comparative genomics of biotechnologically important yeasts.</title>
        <authorList>
            <consortium name="DOE Joint Genome Institute"/>
            <person name="Riley R."/>
            <person name="Haridas S."/>
            <person name="Wolfe K.H."/>
            <person name="Lopes M.R."/>
            <person name="Hittinger C.T."/>
            <person name="Goker M."/>
            <person name="Salamov A."/>
            <person name="Wisecaver J."/>
            <person name="Long T.M."/>
            <person name="Aerts A.L."/>
            <person name="Barry K."/>
            <person name="Choi C."/>
            <person name="Clum A."/>
            <person name="Coughlan A.Y."/>
            <person name="Deshpande S."/>
            <person name="Douglass A.P."/>
            <person name="Hanson S.J."/>
            <person name="Klenk H.-P."/>
            <person name="Labutti K."/>
            <person name="Lapidus A."/>
            <person name="Lindquist E."/>
            <person name="Lipzen A."/>
            <person name="Meier-Kolthoff J.P."/>
            <person name="Ohm R.A."/>
            <person name="Otillar R.P."/>
            <person name="Pangilinan J."/>
            <person name="Peng Y."/>
            <person name="Rokas A."/>
            <person name="Rosa C.A."/>
            <person name="Scheuner C."/>
            <person name="Sibirny A.A."/>
            <person name="Slot J.C."/>
            <person name="Stielow J.B."/>
            <person name="Sun H."/>
            <person name="Kurtzman C.P."/>
            <person name="Blackwell M."/>
            <person name="Grigoriev I.V."/>
            <person name="Jeffries T.W."/>
        </authorList>
    </citation>
    <scope>NUCLEOTIDE SEQUENCE [LARGE SCALE GENOMIC DNA]</scope>
    <source>
        <strain evidence="8">NRRL Y-12698</strain>
    </source>
</reference>
<evidence type="ECO:0000256" key="1">
    <source>
        <dbReference type="ARBA" id="ARBA00004141"/>
    </source>
</evidence>
<keyword evidence="3 5" id="KW-1133">Transmembrane helix</keyword>
<keyword evidence="4 5" id="KW-0472">Membrane</keyword>
<dbReference type="PANTHER" id="PTHR46346">
    <property type="entry name" value="PHOSPHATIDYLINOSITOL N-ACETYLGLUCOSAMINYLTRANSFERASE SUBUNIT P"/>
    <property type="match status" value="1"/>
</dbReference>
<dbReference type="GO" id="GO:0006506">
    <property type="term" value="P:GPI anchor biosynthetic process"/>
    <property type="evidence" value="ECO:0007669"/>
    <property type="project" value="TreeGrafter"/>
</dbReference>
<gene>
    <name evidence="7" type="ORF">BABINDRAFT_160650</name>
</gene>